<dbReference type="Proteomes" id="UP000887567">
    <property type="component" value="Unplaced"/>
</dbReference>
<proteinExistence type="predicted"/>
<feature type="domain" description="UPAR/Ly6" evidence="4">
    <location>
        <begin position="137"/>
        <end position="235"/>
    </location>
</feature>
<dbReference type="KEGG" id="epa:110240036"/>
<dbReference type="EnsemblMetazoa" id="XM_021045806.2">
    <property type="protein sequence ID" value="XP_020901465.1"/>
    <property type="gene ID" value="LOC110240036"/>
</dbReference>
<evidence type="ECO:0000313" key="6">
    <source>
        <dbReference type="Proteomes" id="UP000887567"/>
    </source>
</evidence>
<organism evidence="5 6">
    <name type="scientific">Exaiptasia diaphana</name>
    <name type="common">Tropical sea anemone</name>
    <name type="synonym">Aiptasia pulchella</name>
    <dbReference type="NCBI Taxonomy" id="2652724"/>
    <lineage>
        <taxon>Eukaryota</taxon>
        <taxon>Metazoa</taxon>
        <taxon>Cnidaria</taxon>
        <taxon>Anthozoa</taxon>
        <taxon>Hexacorallia</taxon>
        <taxon>Actiniaria</taxon>
        <taxon>Aiptasiidae</taxon>
        <taxon>Exaiptasia</taxon>
    </lineage>
</organism>
<dbReference type="Gene3D" id="2.10.60.10">
    <property type="entry name" value="CD59"/>
    <property type="match status" value="1"/>
</dbReference>
<evidence type="ECO:0000259" key="4">
    <source>
        <dbReference type="SMART" id="SM00134"/>
    </source>
</evidence>
<dbReference type="PANTHER" id="PTHR10036">
    <property type="entry name" value="CD59 GLYCOPROTEIN"/>
    <property type="match status" value="1"/>
</dbReference>
<accession>A0A913XA68</accession>
<keyword evidence="2" id="KW-1015">Disulfide bond</keyword>
<keyword evidence="6" id="KW-1185">Reference proteome</keyword>
<keyword evidence="1 3" id="KW-0732">Signal</keyword>
<feature type="chain" id="PRO_5037225899" description="UPAR/Ly6 domain-containing protein" evidence="3">
    <location>
        <begin position="20"/>
        <end position="269"/>
    </location>
</feature>
<dbReference type="OrthoDB" id="5955098at2759"/>
<dbReference type="RefSeq" id="XP_020901465.1">
    <property type="nucleotide sequence ID" value="XM_021045806.2"/>
</dbReference>
<dbReference type="InterPro" id="IPR045860">
    <property type="entry name" value="Snake_toxin-like_sf"/>
</dbReference>
<dbReference type="PANTHER" id="PTHR10036:SF3">
    <property type="entry name" value="PROTEIN SLEEPLESS-RELATED"/>
    <property type="match status" value="1"/>
</dbReference>
<name>A0A913XA68_EXADI</name>
<evidence type="ECO:0000256" key="3">
    <source>
        <dbReference type="SAM" id="SignalP"/>
    </source>
</evidence>
<dbReference type="OMA" id="CKSETSW"/>
<sequence>MLLHFVFVVAFCVLFKAQATLCIQCNKCHSKVSWDECIKFQEAVNCSSIFNRCLTFHKILTGPNGKTQHEYQKDCYHDTSCRSLECKNSQCNMECCNTTMCNDGITKLSNEIPILSPKDNEIKHHKKQKENAKKKPLECYLCSSAHSWEDCHKKQKLDKCPEQLNVCTTYHLVLTLPSGNQEHKYNKGCWHDKECSNERCRLTDVEVKGTWCDMRCCNSTKCNRGGIQRNTGSVALQVIDSANAAAKLNQLSILTAMVILVQLVSGTYI</sequence>
<evidence type="ECO:0000256" key="2">
    <source>
        <dbReference type="ARBA" id="ARBA00023157"/>
    </source>
</evidence>
<dbReference type="SMART" id="SM00134">
    <property type="entry name" value="LU"/>
    <property type="match status" value="1"/>
</dbReference>
<dbReference type="CDD" id="cd00117">
    <property type="entry name" value="TFP"/>
    <property type="match status" value="1"/>
</dbReference>
<dbReference type="GeneID" id="110240036"/>
<dbReference type="InterPro" id="IPR016054">
    <property type="entry name" value="LY6_UPA_recep-like"/>
</dbReference>
<protein>
    <recommendedName>
        <fullName evidence="4">UPAR/Ly6 domain-containing protein</fullName>
    </recommendedName>
</protein>
<dbReference type="AlphaFoldDB" id="A0A913XA68"/>
<reference evidence="5" key="1">
    <citation type="submission" date="2022-11" db="UniProtKB">
        <authorList>
            <consortium name="EnsemblMetazoa"/>
        </authorList>
    </citation>
    <scope>IDENTIFICATION</scope>
</reference>
<dbReference type="SUPFAM" id="SSF57302">
    <property type="entry name" value="Snake toxin-like"/>
    <property type="match status" value="1"/>
</dbReference>
<evidence type="ECO:0000313" key="5">
    <source>
        <dbReference type="EnsemblMetazoa" id="XP_020901465.1"/>
    </source>
</evidence>
<evidence type="ECO:0000256" key="1">
    <source>
        <dbReference type="ARBA" id="ARBA00022729"/>
    </source>
</evidence>
<feature type="signal peptide" evidence="3">
    <location>
        <begin position="1"/>
        <end position="19"/>
    </location>
</feature>